<gene>
    <name evidence="2" type="ORF">R3W88_016085</name>
</gene>
<organism evidence="2 3">
    <name type="scientific">Solanum pinnatisectum</name>
    <name type="common">tansyleaf nightshade</name>
    <dbReference type="NCBI Taxonomy" id="50273"/>
    <lineage>
        <taxon>Eukaryota</taxon>
        <taxon>Viridiplantae</taxon>
        <taxon>Streptophyta</taxon>
        <taxon>Embryophyta</taxon>
        <taxon>Tracheophyta</taxon>
        <taxon>Spermatophyta</taxon>
        <taxon>Magnoliopsida</taxon>
        <taxon>eudicotyledons</taxon>
        <taxon>Gunneridae</taxon>
        <taxon>Pentapetalae</taxon>
        <taxon>asterids</taxon>
        <taxon>lamiids</taxon>
        <taxon>Solanales</taxon>
        <taxon>Solanaceae</taxon>
        <taxon>Solanoideae</taxon>
        <taxon>Solaneae</taxon>
        <taxon>Solanum</taxon>
    </lineage>
</organism>
<dbReference type="EMBL" id="JAWPEI010000008">
    <property type="protein sequence ID" value="KAK4717747.1"/>
    <property type="molecule type" value="Genomic_DNA"/>
</dbReference>
<feature type="domain" description="Reverse transcriptase zinc-binding" evidence="1">
    <location>
        <begin position="47"/>
        <end position="131"/>
    </location>
</feature>
<dbReference type="Proteomes" id="UP001311915">
    <property type="component" value="Unassembled WGS sequence"/>
</dbReference>
<proteinExistence type="predicted"/>
<dbReference type="PANTHER" id="PTHR33116:SF66">
    <property type="entry name" value="REVERSE TRANSCRIPTASE ZINC-BINDING DOMAIN-CONTAINING PROTEIN"/>
    <property type="match status" value="1"/>
</dbReference>
<evidence type="ECO:0000313" key="2">
    <source>
        <dbReference type="EMBL" id="KAK4717747.1"/>
    </source>
</evidence>
<dbReference type="AlphaFoldDB" id="A0AAV9L0P6"/>
<protein>
    <recommendedName>
        <fullName evidence="1">Reverse transcriptase zinc-binding domain-containing protein</fullName>
    </recommendedName>
</protein>
<keyword evidence="3" id="KW-1185">Reference proteome</keyword>
<dbReference type="Pfam" id="PF13966">
    <property type="entry name" value="zf-RVT"/>
    <property type="match status" value="1"/>
</dbReference>
<name>A0AAV9L0P6_9SOLN</name>
<evidence type="ECO:0000259" key="1">
    <source>
        <dbReference type="Pfam" id="PF13966"/>
    </source>
</evidence>
<sequence length="154" mass="18526">MYYGKQGTVWNIQANQASWMVRKILQTHKVLEDVGWNESQVIQMEKFSIKQVYQLMRGEYPKVEWRKLICNTCTYPKWTFILFLTLHGRLLTKARLLTWGSVENNKCILCDDGHEDIDHLFFNCHYSGKVWQQILRWQNIQKQAIGWTEEQRWA</sequence>
<comment type="caution">
    <text evidence="2">The sequence shown here is derived from an EMBL/GenBank/DDBJ whole genome shotgun (WGS) entry which is preliminary data.</text>
</comment>
<reference evidence="2 3" key="1">
    <citation type="submission" date="2023-10" db="EMBL/GenBank/DDBJ databases">
        <title>Genome-Wide Identification Analysis in wild type Solanum Pinnatisectum Reveals Some Genes Defensing Phytophthora Infestans.</title>
        <authorList>
            <person name="Sun C."/>
        </authorList>
    </citation>
    <scope>NUCLEOTIDE SEQUENCE [LARGE SCALE GENOMIC DNA]</scope>
    <source>
        <strain evidence="2">LQN</strain>
        <tissue evidence="2">Leaf</tissue>
    </source>
</reference>
<accession>A0AAV9L0P6</accession>
<dbReference type="PANTHER" id="PTHR33116">
    <property type="entry name" value="REVERSE TRANSCRIPTASE ZINC-BINDING DOMAIN-CONTAINING PROTEIN-RELATED-RELATED"/>
    <property type="match status" value="1"/>
</dbReference>
<dbReference type="InterPro" id="IPR026960">
    <property type="entry name" value="RVT-Znf"/>
</dbReference>
<evidence type="ECO:0000313" key="3">
    <source>
        <dbReference type="Proteomes" id="UP001311915"/>
    </source>
</evidence>